<dbReference type="InterPro" id="IPR003593">
    <property type="entry name" value="AAA+_ATPase"/>
</dbReference>
<reference evidence="7 8" key="1">
    <citation type="submission" date="2016-10" db="EMBL/GenBank/DDBJ databases">
        <authorList>
            <person name="de Groot N.N."/>
        </authorList>
    </citation>
    <scope>NUCLEOTIDE SEQUENCE [LARGE SCALE GENOMIC DNA]</scope>
    <source>
        <strain evidence="7 8">DSM 16077</strain>
    </source>
</reference>
<dbReference type="Pfam" id="PF00005">
    <property type="entry name" value="ABC_tran"/>
    <property type="match status" value="1"/>
</dbReference>
<dbReference type="InterPro" id="IPR017871">
    <property type="entry name" value="ABC_transporter-like_CS"/>
</dbReference>
<dbReference type="GO" id="GO:0005524">
    <property type="term" value="F:ATP binding"/>
    <property type="evidence" value="ECO:0007669"/>
    <property type="project" value="UniProtKB-KW"/>
</dbReference>
<dbReference type="Gene3D" id="3.40.50.300">
    <property type="entry name" value="P-loop containing nucleotide triphosphate hydrolases"/>
    <property type="match status" value="1"/>
</dbReference>
<dbReference type="PANTHER" id="PTHR42794">
    <property type="entry name" value="HEMIN IMPORT ATP-BINDING PROTEIN HMUV"/>
    <property type="match status" value="1"/>
</dbReference>
<gene>
    <name evidence="7" type="ORF">SAMN04488568_10573</name>
</gene>
<evidence type="ECO:0000256" key="1">
    <source>
        <dbReference type="ARBA" id="ARBA00022448"/>
    </source>
</evidence>
<dbReference type="RefSeq" id="WP_143024063.1">
    <property type="nucleotide sequence ID" value="NZ_FNHG01000005.1"/>
</dbReference>
<dbReference type="AlphaFoldDB" id="A0A1G9QLC6"/>
<evidence type="ECO:0000313" key="7">
    <source>
        <dbReference type="EMBL" id="SDM11833.1"/>
    </source>
</evidence>
<accession>A0A1G9QLC6</accession>
<dbReference type="PROSITE" id="PS50893">
    <property type="entry name" value="ABC_TRANSPORTER_2"/>
    <property type="match status" value="1"/>
</dbReference>
<dbReference type="SMART" id="SM00382">
    <property type="entry name" value="AAA"/>
    <property type="match status" value="1"/>
</dbReference>
<evidence type="ECO:0000313" key="8">
    <source>
        <dbReference type="Proteomes" id="UP000199759"/>
    </source>
</evidence>
<proteinExistence type="predicted"/>
<keyword evidence="3 7" id="KW-0067">ATP-binding</keyword>
<dbReference type="PANTHER" id="PTHR42794:SF1">
    <property type="entry name" value="HEMIN IMPORT ATP-BINDING PROTEIN HMUV"/>
    <property type="match status" value="1"/>
</dbReference>
<keyword evidence="1" id="KW-0813">Transport</keyword>
<evidence type="ECO:0000256" key="5">
    <source>
        <dbReference type="ARBA" id="ARBA00037066"/>
    </source>
</evidence>
<sequence length="252" mass="26718">MRLQLSSVGFGYRGRTAVRAVGFKASGGEIIALVGPNGAGKSSLLRLCAGLLDPARGQIVLDGFDLRELAPGQRARRIAYMPPDGSSAWPMPVRRIVALGRVPHLKPLRRLTAEDEAAIDTALDRAGIAGLAERPFDQLSSGERARVLLARALATQADLILLDEPTAALDPRHQLAVMDILRAEANRGALVIVAAHALDLVARYADRALLMQEGRIMADAPPAQSLSEAHIAEVFGVVAPGGITPTPLRLTD</sequence>
<dbReference type="OrthoDB" id="9806149at2"/>
<evidence type="ECO:0000259" key="6">
    <source>
        <dbReference type="PROSITE" id="PS50893"/>
    </source>
</evidence>
<name>A0A1G9QLC6_9PROT</name>
<keyword evidence="2" id="KW-0547">Nucleotide-binding</keyword>
<evidence type="ECO:0000256" key="3">
    <source>
        <dbReference type="ARBA" id="ARBA00022840"/>
    </source>
</evidence>
<protein>
    <submittedName>
        <fullName evidence="7">Iron complex transport system ATP-binding protein</fullName>
    </submittedName>
</protein>
<evidence type="ECO:0000256" key="2">
    <source>
        <dbReference type="ARBA" id="ARBA00022741"/>
    </source>
</evidence>
<dbReference type="SUPFAM" id="SSF52540">
    <property type="entry name" value="P-loop containing nucleoside triphosphate hydrolases"/>
    <property type="match status" value="1"/>
</dbReference>
<dbReference type="GO" id="GO:0016887">
    <property type="term" value="F:ATP hydrolysis activity"/>
    <property type="evidence" value="ECO:0007669"/>
    <property type="project" value="InterPro"/>
</dbReference>
<dbReference type="STRING" id="144026.SAMN04488568_10573"/>
<keyword evidence="4" id="KW-1278">Translocase</keyword>
<organism evidence="7 8">
    <name type="scientific">Maricaulis salignorans</name>
    <dbReference type="NCBI Taxonomy" id="144026"/>
    <lineage>
        <taxon>Bacteria</taxon>
        <taxon>Pseudomonadati</taxon>
        <taxon>Pseudomonadota</taxon>
        <taxon>Alphaproteobacteria</taxon>
        <taxon>Maricaulales</taxon>
        <taxon>Maricaulaceae</taxon>
        <taxon>Maricaulis</taxon>
    </lineage>
</organism>
<evidence type="ECO:0000256" key="4">
    <source>
        <dbReference type="ARBA" id="ARBA00022967"/>
    </source>
</evidence>
<feature type="domain" description="ABC transporter" evidence="6">
    <location>
        <begin position="3"/>
        <end position="238"/>
    </location>
</feature>
<dbReference type="EMBL" id="FNHG01000005">
    <property type="protein sequence ID" value="SDM11833.1"/>
    <property type="molecule type" value="Genomic_DNA"/>
</dbReference>
<dbReference type="InterPro" id="IPR027417">
    <property type="entry name" value="P-loop_NTPase"/>
</dbReference>
<dbReference type="PROSITE" id="PS00211">
    <property type="entry name" value="ABC_TRANSPORTER_1"/>
    <property type="match status" value="1"/>
</dbReference>
<keyword evidence="8" id="KW-1185">Reference proteome</keyword>
<comment type="function">
    <text evidence="5">Part of the ABC transporter complex HmuTUV involved in hemin import. Responsible for energy coupling to the transport system.</text>
</comment>
<dbReference type="Proteomes" id="UP000199759">
    <property type="component" value="Unassembled WGS sequence"/>
</dbReference>
<dbReference type="InterPro" id="IPR003439">
    <property type="entry name" value="ABC_transporter-like_ATP-bd"/>
</dbReference>